<sequence>MLNVYNLMLNYGFCLKTTTLPSLLYDFECCNCCLVSFKSRNLVDVIISNNAYLKQQIDTLNGASKDIDPRSKWKKQVIQL</sequence>
<protein>
    <submittedName>
        <fullName evidence="1">Putative ovule protein</fullName>
    </submittedName>
</protein>
<reference evidence="1" key="1">
    <citation type="submission" date="2015-12" db="EMBL/GenBank/DDBJ databases">
        <title>Gene expression during late stages of embryo sac development: a critical building block for successful pollen-pistil interactions.</title>
        <authorList>
            <person name="Liu Y."/>
            <person name="Joly V."/>
            <person name="Sabar M."/>
            <person name="Matton D.P."/>
        </authorList>
    </citation>
    <scope>NUCLEOTIDE SEQUENCE</scope>
</reference>
<evidence type="ECO:0000313" key="1">
    <source>
        <dbReference type="EMBL" id="JAP12745.1"/>
    </source>
</evidence>
<proteinExistence type="predicted"/>
<dbReference type="EMBL" id="GEDG01029124">
    <property type="protein sequence ID" value="JAP12745.1"/>
    <property type="molecule type" value="Transcribed_RNA"/>
</dbReference>
<dbReference type="AlphaFoldDB" id="A0A0V0GYB2"/>
<organism evidence="1">
    <name type="scientific">Solanum chacoense</name>
    <name type="common">Chaco potato</name>
    <dbReference type="NCBI Taxonomy" id="4108"/>
    <lineage>
        <taxon>Eukaryota</taxon>
        <taxon>Viridiplantae</taxon>
        <taxon>Streptophyta</taxon>
        <taxon>Embryophyta</taxon>
        <taxon>Tracheophyta</taxon>
        <taxon>Spermatophyta</taxon>
        <taxon>Magnoliopsida</taxon>
        <taxon>eudicotyledons</taxon>
        <taxon>Gunneridae</taxon>
        <taxon>Pentapetalae</taxon>
        <taxon>asterids</taxon>
        <taxon>lamiids</taxon>
        <taxon>Solanales</taxon>
        <taxon>Solanaceae</taxon>
        <taxon>Solanoideae</taxon>
        <taxon>Solaneae</taxon>
        <taxon>Solanum</taxon>
    </lineage>
</organism>
<name>A0A0V0GYB2_SOLCH</name>
<accession>A0A0V0GYB2</accession>